<protein>
    <submittedName>
        <fullName evidence="2">Uncharacterized protein</fullName>
    </submittedName>
</protein>
<organism evidence="2 3">
    <name type="scientific">Cryptotermes secundus</name>
    <dbReference type="NCBI Taxonomy" id="105785"/>
    <lineage>
        <taxon>Eukaryota</taxon>
        <taxon>Metazoa</taxon>
        <taxon>Ecdysozoa</taxon>
        <taxon>Arthropoda</taxon>
        <taxon>Hexapoda</taxon>
        <taxon>Insecta</taxon>
        <taxon>Pterygota</taxon>
        <taxon>Neoptera</taxon>
        <taxon>Polyneoptera</taxon>
        <taxon>Dictyoptera</taxon>
        <taxon>Blattodea</taxon>
        <taxon>Blattoidea</taxon>
        <taxon>Termitoidae</taxon>
        <taxon>Kalotermitidae</taxon>
        <taxon>Cryptotermitinae</taxon>
        <taxon>Cryptotermes</taxon>
    </lineage>
</organism>
<dbReference type="InParanoid" id="A0A2J7R277"/>
<accession>A0A2J7R277</accession>
<dbReference type="AlphaFoldDB" id="A0A2J7R277"/>
<feature type="compositionally biased region" description="Pro residues" evidence="1">
    <location>
        <begin position="294"/>
        <end position="307"/>
    </location>
</feature>
<evidence type="ECO:0000313" key="3">
    <source>
        <dbReference type="Proteomes" id="UP000235965"/>
    </source>
</evidence>
<sequence length="533" mass="60501">MAMSPEGLRTKNHCVGEGQGQFSNQAVSEVVIAFASDKYFGLIGMGQRGLKGNTSGCKEREASSIIMPTVVLLSLPLRRELDKVMKKARRDGPMQSSYWNKKLLEVEEKDPNRWRHSGFKELYGGGGGNSSPHGSRSSHKRSRSRSRGAVRSSRNRVRSPPLPVRTRSRSRDRDRERDRSRDRDRDRDRRPHTPQPQTQRPQPQQPRRRTPKMASLTPSSRSLSSCSDESCSVCSPKGNRKVVTSPAPVASRARQPTPRSRSRSFSVPRNRSNNRSPLPPRSGLRRQRERSGPPSDPRGPPPSPPPAARKSLKSKRKESRDKSSSKKRKSGGSKSSRSKRRRSLPVAEGSTSRRRSSPPVSCSDESSTSSVTSGGGVPKLTLSERFGKMAQWSVDRRDLDGVKNMRITKDSDSSDLKVVIEGERYPRALSPMPVNDRRVGAGYFPESLHSGPIGLDAWDDVRVRYKYYKDRGYLRDLTLDDYMKWEEWWYKYQEWLEAERYYEHWAAVRAEQAARGGGNKMWNDQGLRKRRRL</sequence>
<dbReference type="PANTHER" id="PTHR46940">
    <property type="entry name" value="NKAP DOMAIN-CONTAINING 1"/>
    <property type="match status" value="1"/>
</dbReference>
<keyword evidence="3" id="KW-1185">Reference proteome</keyword>
<evidence type="ECO:0000313" key="2">
    <source>
        <dbReference type="EMBL" id="PNF34922.1"/>
    </source>
</evidence>
<feature type="compositionally biased region" description="Basic and acidic residues" evidence="1">
    <location>
        <begin position="169"/>
        <end position="191"/>
    </location>
</feature>
<feature type="compositionally biased region" description="Low complexity" evidence="1">
    <location>
        <begin position="251"/>
        <end position="276"/>
    </location>
</feature>
<dbReference type="Proteomes" id="UP000235965">
    <property type="component" value="Unassembled WGS sequence"/>
</dbReference>
<feature type="compositionally biased region" description="Low complexity" evidence="1">
    <location>
        <begin position="219"/>
        <end position="235"/>
    </location>
</feature>
<dbReference type="Pfam" id="PF15692">
    <property type="entry name" value="NKAP"/>
    <property type="match status" value="1"/>
</dbReference>
<dbReference type="OrthoDB" id="8197488at2759"/>
<reference evidence="2 3" key="1">
    <citation type="submission" date="2017-12" db="EMBL/GenBank/DDBJ databases">
        <title>Hemimetabolous genomes reveal molecular basis of termite eusociality.</title>
        <authorList>
            <person name="Harrison M.C."/>
            <person name="Jongepier E."/>
            <person name="Robertson H.M."/>
            <person name="Arning N."/>
            <person name="Bitard-Feildel T."/>
            <person name="Chao H."/>
            <person name="Childers C.P."/>
            <person name="Dinh H."/>
            <person name="Doddapaneni H."/>
            <person name="Dugan S."/>
            <person name="Gowin J."/>
            <person name="Greiner C."/>
            <person name="Han Y."/>
            <person name="Hu H."/>
            <person name="Hughes D.S.T."/>
            <person name="Huylmans A.-K."/>
            <person name="Kemena C."/>
            <person name="Kremer L.P.M."/>
            <person name="Lee S.L."/>
            <person name="Lopez-Ezquerra A."/>
            <person name="Mallet L."/>
            <person name="Monroy-Kuhn J.M."/>
            <person name="Moser A."/>
            <person name="Murali S.C."/>
            <person name="Muzny D.M."/>
            <person name="Otani S."/>
            <person name="Piulachs M.-D."/>
            <person name="Poelchau M."/>
            <person name="Qu J."/>
            <person name="Schaub F."/>
            <person name="Wada-Katsumata A."/>
            <person name="Worley K.C."/>
            <person name="Xie Q."/>
            <person name="Ylla G."/>
            <person name="Poulsen M."/>
            <person name="Gibbs R.A."/>
            <person name="Schal C."/>
            <person name="Richards S."/>
            <person name="Belles X."/>
            <person name="Korb J."/>
            <person name="Bornberg-Bauer E."/>
        </authorList>
    </citation>
    <scope>NUCLEOTIDE SEQUENCE [LARGE SCALE GENOMIC DNA]</scope>
    <source>
        <tissue evidence="2">Whole body</tissue>
    </source>
</reference>
<comment type="caution">
    <text evidence="2">The sequence shown here is derived from an EMBL/GenBank/DDBJ whole genome shotgun (WGS) entry which is preliminary data.</text>
</comment>
<proteinExistence type="predicted"/>
<dbReference type="InterPro" id="IPR043407">
    <property type="entry name" value="Nkap_D1"/>
</dbReference>
<evidence type="ECO:0000256" key="1">
    <source>
        <dbReference type="SAM" id="MobiDB-lite"/>
    </source>
</evidence>
<dbReference type="PANTHER" id="PTHR46940:SF1">
    <property type="entry name" value="NKAP DOMAIN CONTAINING 1"/>
    <property type="match status" value="1"/>
</dbReference>
<feature type="compositionally biased region" description="Basic residues" evidence="1">
    <location>
        <begin position="136"/>
        <end position="157"/>
    </location>
</feature>
<feature type="compositionally biased region" description="Basic residues" evidence="1">
    <location>
        <begin position="325"/>
        <end position="343"/>
    </location>
</feature>
<dbReference type="EMBL" id="NEVH01008200">
    <property type="protein sequence ID" value="PNF34922.1"/>
    <property type="molecule type" value="Genomic_DNA"/>
</dbReference>
<name>A0A2J7R277_9NEOP</name>
<feature type="compositionally biased region" description="Low complexity" evidence="1">
    <location>
        <begin position="357"/>
        <end position="372"/>
    </location>
</feature>
<gene>
    <name evidence="2" type="ORF">B7P43_G01431</name>
</gene>
<dbReference type="FunCoup" id="A0A2J7R277">
    <property type="interactions" value="21"/>
</dbReference>
<feature type="region of interest" description="Disordered" evidence="1">
    <location>
        <begin position="117"/>
        <end position="382"/>
    </location>
</feature>